<dbReference type="PANTHER" id="PTHR24220">
    <property type="entry name" value="IMPORT ATP-BINDING PROTEIN"/>
    <property type="match status" value="1"/>
</dbReference>
<evidence type="ECO:0000256" key="3">
    <source>
        <dbReference type="ARBA" id="ARBA00022741"/>
    </source>
</evidence>
<dbReference type="Pfam" id="PF00005">
    <property type="entry name" value="ABC_tran"/>
    <property type="match status" value="1"/>
</dbReference>
<dbReference type="InterPro" id="IPR015854">
    <property type="entry name" value="ABC_transpr_LolD-like"/>
</dbReference>
<dbReference type="InterPro" id="IPR017911">
    <property type="entry name" value="MacB-like_ATP-bd"/>
</dbReference>
<feature type="domain" description="ABC transporter" evidence="5">
    <location>
        <begin position="24"/>
        <end position="239"/>
    </location>
</feature>
<evidence type="ECO:0000256" key="2">
    <source>
        <dbReference type="ARBA" id="ARBA00022448"/>
    </source>
</evidence>
<keyword evidence="3" id="KW-0547">Nucleotide-binding</keyword>
<sequence length="239" mass="26306">MSSFYSVDSSLPDFETTRAAAPALLAVDLWKSYDEETIPVLNGVDLSVHAGQTVALCGPSGCGKSTLLHLLGGLDEPTRGEVFVLGAPMADPRTIRKILRHQVGFVFQLHNLIPDLTLAENCLIPTVAAGTPRASAMSRLRQLTERTGLTHRLDQRIQKLSGGERQRTALCRALMNKPRILLADEPTGSLDERNSEQVFELLHELVVSDGITLVMATHDRELARRCDRLVEMRDGRVCE</sequence>
<dbReference type="PANTHER" id="PTHR24220:SF689">
    <property type="entry name" value="LIPOPROTEIN-RELEASING SYSTEM ATP-BINDING PROTEIN LOLD"/>
    <property type="match status" value="1"/>
</dbReference>
<dbReference type="CDD" id="cd03255">
    <property type="entry name" value="ABC_MJ0796_LolCDE_FtsE"/>
    <property type="match status" value="1"/>
</dbReference>
<comment type="similarity">
    <text evidence="1">Belongs to the ABC transporter superfamily.</text>
</comment>
<dbReference type="GO" id="GO:0022857">
    <property type="term" value="F:transmembrane transporter activity"/>
    <property type="evidence" value="ECO:0007669"/>
    <property type="project" value="TreeGrafter"/>
</dbReference>
<comment type="caution">
    <text evidence="6">The sequence shown here is derived from an EMBL/GenBank/DDBJ whole genome shotgun (WGS) entry which is preliminary data.</text>
</comment>
<dbReference type="InterPro" id="IPR003439">
    <property type="entry name" value="ABC_transporter-like_ATP-bd"/>
</dbReference>
<keyword evidence="4 6" id="KW-0067">ATP-binding</keyword>
<proteinExistence type="inferred from homology"/>
<dbReference type="GO" id="GO:0016887">
    <property type="term" value="F:ATP hydrolysis activity"/>
    <property type="evidence" value="ECO:0007669"/>
    <property type="project" value="InterPro"/>
</dbReference>
<accession>E6PXD0</accession>
<dbReference type="PROSITE" id="PS50893">
    <property type="entry name" value="ABC_TRANSPORTER_2"/>
    <property type="match status" value="1"/>
</dbReference>
<dbReference type="GO" id="GO:0005524">
    <property type="term" value="F:ATP binding"/>
    <property type="evidence" value="ECO:0007669"/>
    <property type="project" value="UniProtKB-KW"/>
</dbReference>
<dbReference type="GO" id="GO:0005886">
    <property type="term" value="C:plasma membrane"/>
    <property type="evidence" value="ECO:0007669"/>
    <property type="project" value="TreeGrafter"/>
</dbReference>
<protein>
    <submittedName>
        <fullName evidence="6">Outer membrane-specific lipoprotein transporter subunit ATP-binding component of ABC superfamily</fullName>
    </submittedName>
</protein>
<name>E6PXD0_9ZZZZ</name>
<dbReference type="AlphaFoldDB" id="E6PXD0"/>
<dbReference type="InterPro" id="IPR027417">
    <property type="entry name" value="P-loop_NTPase"/>
</dbReference>
<evidence type="ECO:0000256" key="1">
    <source>
        <dbReference type="ARBA" id="ARBA00005417"/>
    </source>
</evidence>
<evidence type="ECO:0000313" key="6">
    <source>
        <dbReference type="EMBL" id="CBH99589.1"/>
    </source>
</evidence>
<keyword evidence="6" id="KW-0449">Lipoprotein</keyword>
<dbReference type="EMBL" id="CABN01000033">
    <property type="protein sequence ID" value="CBH99589.1"/>
    <property type="molecule type" value="Genomic_DNA"/>
</dbReference>
<organism evidence="6">
    <name type="scientific">mine drainage metagenome</name>
    <dbReference type="NCBI Taxonomy" id="410659"/>
    <lineage>
        <taxon>unclassified sequences</taxon>
        <taxon>metagenomes</taxon>
        <taxon>ecological metagenomes</taxon>
    </lineage>
</organism>
<keyword evidence="2" id="KW-0813">Transport</keyword>
<evidence type="ECO:0000259" key="5">
    <source>
        <dbReference type="PROSITE" id="PS50893"/>
    </source>
</evidence>
<reference evidence="6" key="1">
    <citation type="submission" date="2009-10" db="EMBL/GenBank/DDBJ databases">
        <title>Diversity of trophic interactions inside an arsenic-rich microbial ecosystem.</title>
        <authorList>
            <person name="Bertin P.N."/>
            <person name="Heinrich-Salmeron A."/>
            <person name="Pelletier E."/>
            <person name="Goulhen-Chollet F."/>
            <person name="Arsene-Ploetze F."/>
            <person name="Gallien S."/>
            <person name="Calteau A."/>
            <person name="Vallenet D."/>
            <person name="Casiot C."/>
            <person name="Chane-Woon-Ming B."/>
            <person name="Giloteaux L."/>
            <person name="Barakat M."/>
            <person name="Bonnefoy V."/>
            <person name="Bruneel O."/>
            <person name="Chandler M."/>
            <person name="Cleiss J."/>
            <person name="Duran R."/>
            <person name="Elbaz-Poulichet F."/>
            <person name="Fonknechten N."/>
            <person name="Lauga B."/>
            <person name="Mornico D."/>
            <person name="Ortet P."/>
            <person name="Schaeffer C."/>
            <person name="Siguier P."/>
            <person name="Alexander Thil Smith A."/>
            <person name="Van Dorsselaer A."/>
            <person name="Weissenbach J."/>
            <person name="Medigue C."/>
            <person name="Le Paslier D."/>
        </authorList>
    </citation>
    <scope>NUCLEOTIDE SEQUENCE</scope>
</reference>
<gene>
    <name evidence="6" type="primary">lolD</name>
    <name evidence="6" type="ORF">CARN3_0527</name>
</gene>
<dbReference type="InterPro" id="IPR003593">
    <property type="entry name" value="AAA+_ATPase"/>
</dbReference>
<dbReference type="SMART" id="SM00382">
    <property type="entry name" value="AAA"/>
    <property type="match status" value="1"/>
</dbReference>
<dbReference type="Gene3D" id="3.40.50.300">
    <property type="entry name" value="P-loop containing nucleotide triphosphate hydrolases"/>
    <property type="match status" value="1"/>
</dbReference>
<evidence type="ECO:0000256" key="4">
    <source>
        <dbReference type="ARBA" id="ARBA00022840"/>
    </source>
</evidence>
<dbReference type="SUPFAM" id="SSF52540">
    <property type="entry name" value="P-loop containing nucleoside triphosphate hydrolases"/>
    <property type="match status" value="1"/>
</dbReference>